<dbReference type="EMBL" id="CM003534">
    <property type="protein sequence ID" value="RCV32632.1"/>
    <property type="molecule type" value="Genomic_DNA"/>
</dbReference>
<keyword evidence="10" id="KW-0472">Membrane</keyword>
<comment type="subcellular location">
    <subcellularLocation>
        <location evidence="1">Cell membrane</location>
    </subcellularLocation>
    <subcellularLocation>
        <location evidence="13">Endomembrane system</location>
        <topology evidence="13">Single-pass membrane protein</topology>
    </subcellularLocation>
    <subcellularLocation>
        <location evidence="2">Membrane</location>
        <topology evidence="2">Single-pass type I membrane protein</topology>
    </subcellularLocation>
</comment>
<evidence type="ECO:0000313" key="14">
    <source>
        <dbReference type="EMBL" id="RCV32632.1"/>
    </source>
</evidence>
<evidence type="ECO:0000256" key="4">
    <source>
        <dbReference type="ARBA" id="ARBA00022475"/>
    </source>
</evidence>
<protein>
    <recommendedName>
        <fullName evidence="15">Leucine-rich repeat-containing N-terminal plant-type domain-containing protein</fullName>
    </recommendedName>
</protein>
<keyword evidence="7" id="KW-0732">Signal</keyword>
<dbReference type="STRING" id="4555.A0A368RR34"/>
<keyword evidence="6" id="KW-0812">Transmembrane</keyword>
<reference evidence="14" key="2">
    <citation type="submission" date="2015-07" db="EMBL/GenBank/DDBJ databases">
        <authorList>
            <person name="Noorani M."/>
        </authorList>
    </citation>
    <scope>NUCLEOTIDE SEQUENCE</scope>
    <source>
        <strain evidence="14">Yugu1</strain>
    </source>
</reference>
<evidence type="ECO:0000256" key="7">
    <source>
        <dbReference type="ARBA" id="ARBA00022729"/>
    </source>
</evidence>
<keyword evidence="12" id="KW-0325">Glycoprotein</keyword>
<dbReference type="Pfam" id="PF00560">
    <property type="entry name" value="LRR_1"/>
    <property type="match status" value="3"/>
</dbReference>
<dbReference type="FunFam" id="3.80.10.10:FF:000041">
    <property type="entry name" value="LRR receptor-like serine/threonine-protein kinase ERECTA"/>
    <property type="match status" value="1"/>
</dbReference>
<keyword evidence="8" id="KW-0677">Repeat</keyword>
<keyword evidence="9" id="KW-1133">Transmembrane helix</keyword>
<evidence type="ECO:0008006" key="15">
    <source>
        <dbReference type="Google" id="ProtNLM"/>
    </source>
</evidence>
<evidence type="ECO:0000256" key="5">
    <source>
        <dbReference type="ARBA" id="ARBA00022614"/>
    </source>
</evidence>
<dbReference type="AlphaFoldDB" id="A0A368RR34"/>
<gene>
    <name evidence="14" type="ORF">SETIT_7G018500v2</name>
</gene>
<comment type="similarity">
    <text evidence="3">Belongs to the RLP family.</text>
</comment>
<evidence type="ECO:0000256" key="11">
    <source>
        <dbReference type="ARBA" id="ARBA00023170"/>
    </source>
</evidence>
<dbReference type="OrthoDB" id="672675at2759"/>
<dbReference type="SUPFAM" id="SSF52058">
    <property type="entry name" value="L domain-like"/>
    <property type="match status" value="1"/>
</dbReference>
<reference evidence="14" key="1">
    <citation type="journal article" date="2012" name="Nat. Biotechnol.">
        <title>Reference genome sequence of the model plant Setaria.</title>
        <authorList>
            <person name="Bennetzen J.L."/>
            <person name="Schmutz J."/>
            <person name="Wang H."/>
            <person name="Percifield R."/>
            <person name="Hawkins J."/>
            <person name="Pontaroli A.C."/>
            <person name="Estep M."/>
            <person name="Feng L."/>
            <person name="Vaughn J.N."/>
            <person name="Grimwood J."/>
            <person name="Jenkins J."/>
            <person name="Barry K."/>
            <person name="Lindquist E."/>
            <person name="Hellsten U."/>
            <person name="Deshpande S."/>
            <person name="Wang X."/>
            <person name="Wu X."/>
            <person name="Mitros T."/>
            <person name="Triplett J."/>
            <person name="Yang X."/>
            <person name="Ye C.Y."/>
            <person name="Mauro-Herrera M."/>
            <person name="Wang L."/>
            <person name="Li P."/>
            <person name="Sharma M."/>
            <person name="Sharma R."/>
            <person name="Ronald P.C."/>
            <person name="Panaud O."/>
            <person name="Kellogg E.A."/>
            <person name="Brutnell T.P."/>
            <person name="Doust A.N."/>
            <person name="Tuskan G.A."/>
            <person name="Rokhsar D."/>
            <person name="Devos K.M."/>
        </authorList>
    </citation>
    <scope>NUCLEOTIDE SEQUENCE [LARGE SCALE GENOMIC DNA]</scope>
    <source>
        <strain evidence="14">Yugu1</strain>
    </source>
</reference>
<keyword evidence="5" id="KW-0433">Leucine-rich repeat</keyword>
<evidence type="ECO:0000256" key="6">
    <source>
        <dbReference type="ARBA" id="ARBA00022692"/>
    </source>
</evidence>
<name>A0A368RR34_SETIT</name>
<proteinExistence type="inferred from homology"/>
<keyword evidence="11" id="KW-0675">Receptor</keyword>
<accession>A0A368RR34</accession>
<evidence type="ECO:0000256" key="9">
    <source>
        <dbReference type="ARBA" id="ARBA00022989"/>
    </source>
</evidence>
<evidence type="ECO:0000256" key="10">
    <source>
        <dbReference type="ARBA" id="ARBA00023136"/>
    </source>
</evidence>
<evidence type="ECO:0000256" key="8">
    <source>
        <dbReference type="ARBA" id="ARBA00022737"/>
    </source>
</evidence>
<keyword evidence="4" id="KW-1003">Cell membrane</keyword>
<evidence type="ECO:0000256" key="2">
    <source>
        <dbReference type="ARBA" id="ARBA00004479"/>
    </source>
</evidence>
<dbReference type="InterPro" id="IPR001611">
    <property type="entry name" value="Leu-rich_rpt"/>
</dbReference>
<evidence type="ECO:0000256" key="1">
    <source>
        <dbReference type="ARBA" id="ARBA00004236"/>
    </source>
</evidence>
<evidence type="ECO:0000256" key="12">
    <source>
        <dbReference type="ARBA" id="ARBA00023180"/>
    </source>
</evidence>
<dbReference type="InterPro" id="IPR032675">
    <property type="entry name" value="LRR_dom_sf"/>
</dbReference>
<evidence type="ECO:0000256" key="13">
    <source>
        <dbReference type="ARBA" id="ARBA00037847"/>
    </source>
</evidence>
<dbReference type="PANTHER" id="PTHR27004">
    <property type="entry name" value="RECEPTOR-LIKE PROTEIN 12 ISOFORM X1"/>
    <property type="match status" value="1"/>
</dbReference>
<sequence length="189" mass="21107">MFLNLSRNELSRMLPSSFAVMHKMREFSISSNKHTSHFPGALFTKWSQITSFQLQNNSLTSRIPPEVGMAKKLKILYLFSNNTRFLSPQLGELARLRELDLSTNSLMESIRSSLGHLKQLTVLLLYSNGLSGTMPTEMGNMRALQILNVGTNGQEGELPTSIARLKNLRYHVLLSNNLNGTIPSDLGKG</sequence>
<dbReference type="GO" id="GO:0005886">
    <property type="term" value="C:plasma membrane"/>
    <property type="evidence" value="ECO:0007669"/>
    <property type="project" value="UniProtKB-SubCell"/>
</dbReference>
<dbReference type="PANTHER" id="PTHR27004:SF203">
    <property type="entry name" value="LEUCINE-RICH REPEAT-CONTAINING N-TERMINAL PLANT-TYPE DOMAIN-CONTAINING PROTEIN"/>
    <property type="match status" value="1"/>
</dbReference>
<dbReference type="Gene3D" id="3.80.10.10">
    <property type="entry name" value="Ribonuclease Inhibitor"/>
    <property type="match status" value="1"/>
</dbReference>
<organism evidence="14">
    <name type="scientific">Setaria italica</name>
    <name type="common">Foxtail millet</name>
    <name type="synonym">Panicum italicum</name>
    <dbReference type="NCBI Taxonomy" id="4555"/>
    <lineage>
        <taxon>Eukaryota</taxon>
        <taxon>Viridiplantae</taxon>
        <taxon>Streptophyta</taxon>
        <taxon>Embryophyta</taxon>
        <taxon>Tracheophyta</taxon>
        <taxon>Spermatophyta</taxon>
        <taxon>Magnoliopsida</taxon>
        <taxon>Liliopsida</taxon>
        <taxon>Poales</taxon>
        <taxon>Poaceae</taxon>
        <taxon>PACMAD clade</taxon>
        <taxon>Panicoideae</taxon>
        <taxon>Panicodae</taxon>
        <taxon>Paniceae</taxon>
        <taxon>Cenchrinae</taxon>
        <taxon>Setaria</taxon>
    </lineage>
</organism>
<evidence type="ECO:0000256" key="3">
    <source>
        <dbReference type="ARBA" id="ARBA00009592"/>
    </source>
</evidence>